<name>A0A8E2FC81_9PEZI</name>
<proteinExistence type="predicted"/>
<dbReference type="PROSITE" id="PS51718">
    <property type="entry name" value="G_DYNAMIN_2"/>
    <property type="match status" value="1"/>
</dbReference>
<feature type="compositionally biased region" description="Polar residues" evidence="5">
    <location>
        <begin position="729"/>
        <end position="739"/>
    </location>
</feature>
<evidence type="ECO:0000256" key="1">
    <source>
        <dbReference type="ARBA" id="ARBA00004567"/>
    </source>
</evidence>
<evidence type="ECO:0000256" key="2">
    <source>
        <dbReference type="ARBA" id="ARBA00022741"/>
    </source>
</evidence>
<keyword evidence="4" id="KW-0342">GTP-binding</keyword>
<dbReference type="GO" id="GO:0003924">
    <property type="term" value="F:GTPase activity"/>
    <property type="evidence" value="ECO:0007669"/>
    <property type="project" value="InterPro"/>
</dbReference>
<dbReference type="GO" id="GO:0008017">
    <property type="term" value="F:microtubule binding"/>
    <property type="evidence" value="ECO:0007669"/>
    <property type="project" value="TreeGrafter"/>
</dbReference>
<dbReference type="Pfam" id="PF13634">
    <property type="entry name" value="Nucleoporin_FG"/>
    <property type="match status" value="1"/>
</dbReference>
<feature type="region of interest" description="Disordered" evidence="5">
    <location>
        <begin position="698"/>
        <end position="1099"/>
    </location>
</feature>
<dbReference type="GO" id="GO:0005525">
    <property type="term" value="F:GTP binding"/>
    <property type="evidence" value="ECO:0007669"/>
    <property type="project" value="InterPro"/>
</dbReference>
<dbReference type="GO" id="GO:0005643">
    <property type="term" value="C:nuclear pore"/>
    <property type="evidence" value="ECO:0007669"/>
    <property type="project" value="UniProtKB-SubCell"/>
</dbReference>
<dbReference type="OrthoDB" id="415706at2759"/>
<dbReference type="GO" id="GO:0005739">
    <property type="term" value="C:mitochondrion"/>
    <property type="evidence" value="ECO:0007669"/>
    <property type="project" value="TreeGrafter"/>
</dbReference>
<evidence type="ECO:0000313" key="7">
    <source>
        <dbReference type="EMBL" id="OCL14500.1"/>
    </source>
</evidence>
<dbReference type="Gene3D" id="3.40.50.300">
    <property type="entry name" value="P-loop containing nucleotide triphosphate hydrolases"/>
    <property type="match status" value="1"/>
</dbReference>
<dbReference type="InterPro" id="IPR045063">
    <property type="entry name" value="Dynamin_N"/>
</dbReference>
<feature type="compositionally biased region" description="Low complexity" evidence="5">
    <location>
        <begin position="847"/>
        <end position="866"/>
    </location>
</feature>
<keyword evidence="3" id="KW-0906">Nuclear pore complex</keyword>
<comment type="subcellular location">
    <subcellularLocation>
        <location evidence="1">Nucleus</location>
        <location evidence="1">Nuclear pore complex</location>
    </subcellularLocation>
</comment>
<feature type="region of interest" description="Disordered" evidence="5">
    <location>
        <begin position="428"/>
        <end position="459"/>
    </location>
</feature>
<accession>A0A8E2FC81</accession>
<feature type="compositionally biased region" description="Polar residues" evidence="5">
    <location>
        <begin position="1050"/>
        <end position="1063"/>
    </location>
</feature>
<evidence type="ECO:0000256" key="3">
    <source>
        <dbReference type="ARBA" id="ARBA00023132"/>
    </source>
</evidence>
<dbReference type="Pfam" id="PF01031">
    <property type="entry name" value="Dynamin_M"/>
    <property type="match status" value="1"/>
</dbReference>
<dbReference type="InterPro" id="IPR030381">
    <property type="entry name" value="G_DYNAMIN_dom"/>
</dbReference>
<feature type="domain" description="Dynamin-type G" evidence="6">
    <location>
        <begin position="42"/>
        <end position="330"/>
    </location>
</feature>
<dbReference type="PANTHER" id="PTHR11566:SF149">
    <property type="entry name" value="GTPASE, PUTATIVE (AFU_ORTHOLOGUE AFUA_6G11890)-RELATED"/>
    <property type="match status" value="1"/>
</dbReference>
<dbReference type="InterPro" id="IPR025574">
    <property type="entry name" value="Nucleoporin_FG_rpt"/>
</dbReference>
<keyword evidence="3" id="KW-0811">Translocation</keyword>
<feature type="compositionally biased region" description="Low complexity" evidence="5">
    <location>
        <begin position="745"/>
        <end position="795"/>
    </location>
</feature>
<reference evidence="7 8" key="1">
    <citation type="journal article" date="2016" name="Nat. Commun.">
        <title>Ectomycorrhizal ecology is imprinted in the genome of the dominant symbiotic fungus Cenococcum geophilum.</title>
        <authorList>
            <consortium name="DOE Joint Genome Institute"/>
            <person name="Peter M."/>
            <person name="Kohler A."/>
            <person name="Ohm R.A."/>
            <person name="Kuo A."/>
            <person name="Krutzmann J."/>
            <person name="Morin E."/>
            <person name="Arend M."/>
            <person name="Barry K.W."/>
            <person name="Binder M."/>
            <person name="Choi C."/>
            <person name="Clum A."/>
            <person name="Copeland A."/>
            <person name="Grisel N."/>
            <person name="Haridas S."/>
            <person name="Kipfer T."/>
            <person name="LaButti K."/>
            <person name="Lindquist E."/>
            <person name="Lipzen A."/>
            <person name="Maire R."/>
            <person name="Meier B."/>
            <person name="Mihaltcheva S."/>
            <person name="Molinier V."/>
            <person name="Murat C."/>
            <person name="Poggeler S."/>
            <person name="Quandt C.A."/>
            <person name="Sperisen C."/>
            <person name="Tritt A."/>
            <person name="Tisserant E."/>
            <person name="Crous P.W."/>
            <person name="Henrissat B."/>
            <person name="Nehls U."/>
            <person name="Egli S."/>
            <person name="Spatafora J.W."/>
            <person name="Grigoriev I.V."/>
            <person name="Martin F.M."/>
        </authorList>
    </citation>
    <scope>NUCLEOTIDE SEQUENCE [LARGE SCALE GENOMIC DNA]</scope>
    <source>
        <strain evidence="7 8">CBS 207.34</strain>
    </source>
</reference>
<dbReference type="CDD" id="cd08771">
    <property type="entry name" value="DLP_1"/>
    <property type="match status" value="1"/>
</dbReference>
<dbReference type="InterPro" id="IPR000375">
    <property type="entry name" value="Dynamin_stalk"/>
</dbReference>
<dbReference type="GO" id="GO:0000266">
    <property type="term" value="P:mitochondrial fission"/>
    <property type="evidence" value="ECO:0007669"/>
    <property type="project" value="TreeGrafter"/>
</dbReference>
<feature type="compositionally biased region" description="Low complexity" evidence="5">
    <location>
        <begin position="808"/>
        <end position="836"/>
    </location>
</feature>
<dbReference type="AlphaFoldDB" id="A0A8E2FC81"/>
<dbReference type="SUPFAM" id="SSF52540">
    <property type="entry name" value="P-loop containing nucleoside triphosphate hydrolases"/>
    <property type="match status" value="1"/>
</dbReference>
<evidence type="ECO:0000256" key="4">
    <source>
        <dbReference type="ARBA" id="ARBA00023134"/>
    </source>
</evidence>
<feature type="compositionally biased region" description="Basic and acidic residues" evidence="5">
    <location>
        <begin position="701"/>
        <end position="710"/>
    </location>
</feature>
<dbReference type="InterPro" id="IPR022812">
    <property type="entry name" value="Dynamin"/>
</dbReference>
<feature type="compositionally biased region" description="Polar residues" evidence="5">
    <location>
        <begin position="796"/>
        <end position="807"/>
    </location>
</feature>
<gene>
    <name evidence="7" type="ORF">AOQ84DRAFT_358850</name>
</gene>
<evidence type="ECO:0000313" key="8">
    <source>
        <dbReference type="Proteomes" id="UP000250140"/>
    </source>
</evidence>
<dbReference type="GO" id="GO:0016559">
    <property type="term" value="P:peroxisome fission"/>
    <property type="evidence" value="ECO:0007669"/>
    <property type="project" value="TreeGrafter"/>
</dbReference>
<keyword evidence="2" id="KW-0547">Nucleotide-binding</keyword>
<dbReference type="EMBL" id="KV748565">
    <property type="protein sequence ID" value="OCL14500.1"/>
    <property type="molecule type" value="Genomic_DNA"/>
</dbReference>
<feature type="compositionally biased region" description="Polar residues" evidence="5">
    <location>
        <begin position="969"/>
        <end position="978"/>
    </location>
</feature>
<evidence type="ECO:0000259" key="6">
    <source>
        <dbReference type="PROSITE" id="PS51718"/>
    </source>
</evidence>
<feature type="compositionally biased region" description="Low complexity" evidence="5">
    <location>
        <begin position="1031"/>
        <end position="1049"/>
    </location>
</feature>
<feature type="compositionally biased region" description="Polar residues" evidence="5">
    <location>
        <begin position="867"/>
        <end position="878"/>
    </location>
</feature>
<sequence>MTTPGETLGRTTLDQLQSEEQTKLLNVIDRLRSQGVGRLLGEDGLPQLIVCGDQSSGKSSVLEALTRVRFPTKSGLCTTFATELILRRTTNTRITAKIKPGPSRKGEDKTHLEQFRESFSSPDQLPALVESARECMKINTNASANAMFDDVLQVEINGPDLAPLTIVDLPGIIQFQNNQQPDKDVAFVEKLVTSYMEQKNSIILAIVSAPNDPSNQAVLRHAQKIVPDGKRTLGIITKPDTLEHDSEMEQTYLELPRNEQIRFEYGWHVVRNRSFATRDITNDERDAQEKQFFEESVWAALPNSGTVLGIDALRKKLSTILLNHIRLQLPLIKKRLEKDIEETKSQLDRLGYARSTTKDQQQYLREISERYKRLAGAALRGDYHIDNAFFGVSLSSEDAKKRLRATIRNLNEDFADAMFKKGHKWEIKDDDTESSSAGDIPRLAAPDSSNPTSEEPQVISKSKFLREVVSELARLNRGQELDGTPNPLLVGHLFRKQSEPWERIAQAHLNAVYHTIREFLDLTFGHLTPDERTCDKLLKRLIDPIMGSRNDHATEKLRELLTPYKFYEPISIDPRFASKMQSAANARVSAKAVENLRKAYGDLKENPFARKTTRELTLHAGSARSEDDLLDDKYGCSTSLDRLAVEQCLVAGLDEIFPPSGIDAIDNETLEAVAGESSDNKAERVRLEKKLGELKAGQKTIVEESPRETLRAGNLAVSASRPRSASPADNQGPSDSRTLTLEPVSSSPPSRSSSPSAAGAANTPASASPGSSAVTVNANNKSAPSAPASTTNVASQQPNPSGLQVTNTRSSTAEPSTSPRPSASPSPAGNSTASPSQRPASTDLVKGSGNNNSNNTSGSTGLSGSSAGTPKPSTSNLFGSPGPAPQANALPTFGSISSATPKPSTSSPFGSSTPAPTATVGGFGQLPPTSKPATGGVFGSPTPTPETGTGGLFGASSATPKPGTAGLFGSTTSAANTSGFGAAFGPAPPAPKPGTGSLFGSAPPTSKPPASNFFGKPATASGTGGSGFGLLGTTASPSGGLFGGSNLFGTQANASPSGAQANASPFGAPAFGSSKTTRTGFGGLGSTTSSPGKPGTDGT</sequence>
<dbReference type="GO" id="GO:0016020">
    <property type="term" value="C:membrane"/>
    <property type="evidence" value="ECO:0007669"/>
    <property type="project" value="TreeGrafter"/>
</dbReference>
<keyword evidence="8" id="KW-1185">Reference proteome</keyword>
<feature type="compositionally biased region" description="Low complexity" evidence="5">
    <location>
        <begin position="716"/>
        <end position="728"/>
    </location>
</feature>
<keyword evidence="3" id="KW-0653">Protein transport</keyword>
<dbReference type="InterPro" id="IPR027417">
    <property type="entry name" value="P-loop_NTPase"/>
</dbReference>
<dbReference type="GO" id="GO:0005874">
    <property type="term" value="C:microtubule"/>
    <property type="evidence" value="ECO:0007669"/>
    <property type="project" value="TreeGrafter"/>
</dbReference>
<feature type="compositionally biased region" description="Low complexity" evidence="5">
    <location>
        <begin position="1086"/>
        <end position="1099"/>
    </location>
</feature>
<organism evidence="7 8">
    <name type="scientific">Glonium stellatum</name>
    <dbReference type="NCBI Taxonomy" id="574774"/>
    <lineage>
        <taxon>Eukaryota</taxon>
        <taxon>Fungi</taxon>
        <taxon>Dikarya</taxon>
        <taxon>Ascomycota</taxon>
        <taxon>Pezizomycotina</taxon>
        <taxon>Dothideomycetes</taxon>
        <taxon>Pleosporomycetidae</taxon>
        <taxon>Gloniales</taxon>
        <taxon>Gloniaceae</taxon>
        <taxon>Glonium</taxon>
    </lineage>
</organism>
<dbReference type="Proteomes" id="UP000250140">
    <property type="component" value="Unassembled WGS sequence"/>
</dbReference>
<dbReference type="PANTHER" id="PTHR11566">
    <property type="entry name" value="DYNAMIN"/>
    <property type="match status" value="1"/>
</dbReference>
<protein>
    <recommendedName>
        <fullName evidence="6">Dynamin-type G domain-containing protein</fullName>
    </recommendedName>
</protein>
<evidence type="ECO:0000256" key="5">
    <source>
        <dbReference type="SAM" id="MobiDB-lite"/>
    </source>
</evidence>
<dbReference type="InterPro" id="IPR001401">
    <property type="entry name" value="Dynamin_GTPase"/>
</dbReference>
<dbReference type="Pfam" id="PF00350">
    <property type="entry name" value="Dynamin_N"/>
    <property type="match status" value="1"/>
</dbReference>
<dbReference type="SMART" id="SM00053">
    <property type="entry name" value="DYNc"/>
    <property type="match status" value="1"/>
</dbReference>
<keyword evidence="3" id="KW-0813">Transport</keyword>
<keyword evidence="3" id="KW-0539">Nucleus</keyword>
<dbReference type="FunFam" id="3.40.50.300:FF:001425">
    <property type="entry name" value="Dynamin GTPase, putative"/>
    <property type="match status" value="1"/>
</dbReference>
<dbReference type="GO" id="GO:0048312">
    <property type="term" value="P:intracellular distribution of mitochondria"/>
    <property type="evidence" value="ECO:0007669"/>
    <property type="project" value="TreeGrafter"/>
</dbReference>
<dbReference type="GO" id="GO:0006897">
    <property type="term" value="P:endocytosis"/>
    <property type="evidence" value="ECO:0007669"/>
    <property type="project" value="TreeGrafter"/>
</dbReference>
<dbReference type="PRINTS" id="PR00195">
    <property type="entry name" value="DYNAMIN"/>
</dbReference>
<keyword evidence="3" id="KW-0509">mRNA transport</keyword>
<feature type="compositionally biased region" description="Low complexity" evidence="5">
    <location>
        <begin position="895"/>
        <end position="919"/>
    </location>
</feature>